<dbReference type="GO" id="GO:0000271">
    <property type="term" value="P:polysaccharide biosynthetic process"/>
    <property type="evidence" value="ECO:0007669"/>
    <property type="project" value="InterPro"/>
</dbReference>
<dbReference type="PANTHER" id="PTHR43750">
    <property type="entry name" value="UDP-GLUCOSE 6-DEHYDROGENASE TUAD"/>
    <property type="match status" value="1"/>
</dbReference>
<feature type="binding site" evidence="9">
    <location>
        <begin position="152"/>
        <end position="155"/>
    </location>
    <ligand>
        <name>substrate</name>
    </ligand>
</feature>
<protein>
    <recommendedName>
        <fullName evidence="3 7">UDP-glucose 6-dehydrogenase</fullName>
        <ecNumber evidence="3 7">1.1.1.22</ecNumber>
    </recommendedName>
</protein>
<feature type="binding site" evidence="10">
    <location>
        <position position="327"/>
    </location>
    <ligand>
        <name>NAD(+)</name>
        <dbReference type="ChEBI" id="CHEBI:57540"/>
    </ligand>
</feature>
<gene>
    <name evidence="12" type="ORF">FHS16_005065</name>
</gene>
<comment type="similarity">
    <text evidence="2 7">Belongs to the UDP-glucose/GDP-mannose dehydrogenase family.</text>
</comment>
<evidence type="ECO:0000256" key="2">
    <source>
        <dbReference type="ARBA" id="ARBA00006601"/>
    </source>
</evidence>
<dbReference type="InterPro" id="IPR017476">
    <property type="entry name" value="UDP-Glc/GDP-Man"/>
</dbReference>
<dbReference type="GO" id="GO:0051287">
    <property type="term" value="F:NAD binding"/>
    <property type="evidence" value="ECO:0007669"/>
    <property type="project" value="InterPro"/>
</dbReference>
<dbReference type="InterPro" id="IPR036220">
    <property type="entry name" value="UDP-Glc/GDP-Man_DH_C_sf"/>
</dbReference>
<proteinExistence type="inferred from homology"/>
<evidence type="ECO:0000256" key="8">
    <source>
        <dbReference type="PIRSR" id="PIRSR500134-1"/>
    </source>
</evidence>
<organism evidence="12 13">
    <name type="scientific">Paenibacillus endophyticus</name>
    <dbReference type="NCBI Taxonomy" id="1294268"/>
    <lineage>
        <taxon>Bacteria</taxon>
        <taxon>Bacillati</taxon>
        <taxon>Bacillota</taxon>
        <taxon>Bacilli</taxon>
        <taxon>Bacillales</taxon>
        <taxon>Paenibacillaceae</taxon>
        <taxon>Paenibacillus</taxon>
    </lineage>
</organism>
<dbReference type="RefSeq" id="WP_183569217.1">
    <property type="nucleotide sequence ID" value="NZ_CBCSLB010000002.1"/>
</dbReference>
<feature type="binding site" evidence="9">
    <location>
        <position position="257"/>
    </location>
    <ligand>
        <name>substrate</name>
    </ligand>
</feature>
<dbReference type="SUPFAM" id="SSF52413">
    <property type="entry name" value="UDP-glucose/GDP-mannose dehydrogenase C-terminal domain"/>
    <property type="match status" value="1"/>
</dbReference>
<dbReference type="PANTHER" id="PTHR43750:SF3">
    <property type="entry name" value="UDP-GLUCOSE 6-DEHYDROGENASE TUAD"/>
    <property type="match status" value="1"/>
</dbReference>
<feature type="binding site" evidence="10">
    <location>
        <position position="121"/>
    </location>
    <ligand>
        <name>NAD(+)</name>
        <dbReference type="ChEBI" id="CHEBI:57540"/>
    </ligand>
</feature>
<reference evidence="12 13" key="1">
    <citation type="submission" date="2020-08" db="EMBL/GenBank/DDBJ databases">
        <title>Genomic Encyclopedia of Type Strains, Phase III (KMG-III): the genomes of soil and plant-associated and newly described type strains.</title>
        <authorList>
            <person name="Whitman W."/>
        </authorList>
    </citation>
    <scope>NUCLEOTIDE SEQUENCE [LARGE SCALE GENOMIC DNA]</scope>
    <source>
        <strain evidence="12 13">CECT 8234</strain>
    </source>
</reference>
<feature type="binding site" evidence="9">
    <location>
        <position position="204"/>
    </location>
    <ligand>
        <name>substrate</name>
    </ligand>
</feature>
<dbReference type="InterPro" id="IPR036291">
    <property type="entry name" value="NAD(P)-bd_dom_sf"/>
</dbReference>
<evidence type="ECO:0000256" key="9">
    <source>
        <dbReference type="PIRSR" id="PIRSR500134-2"/>
    </source>
</evidence>
<dbReference type="InterPro" id="IPR008927">
    <property type="entry name" value="6-PGluconate_DH-like_C_sf"/>
</dbReference>
<dbReference type="NCBIfam" id="TIGR03026">
    <property type="entry name" value="NDP-sugDHase"/>
    <property type="match status" value="1"/>
</dbReference>
<keyword evidence="5 7" id="KW-0520">NAD</keyword>
<sequence length="431" mass="47529">MKILVIGTGYVGSTTAMVFAELGWKVTGLDTDVHKIRQLRQGLLHFHEPGLEDLLKKHIQSGQIKFTTDKDKAIQESDVIFICVGTPSRPDGSADLRFVKQVASEIGQKMNGYKLVVTKSTVPVGTQELVTGWIEAAQEHFYPFDVASNPEFLREGKAVTDALNPDRIVIGSESKRATNLLKSLYHSVKCPFVITTPRTAELIKYASNAFLATKISYINELARLCDELNVNVKDVAGGIGLDPRIGSSFLQAGIGYGGSCFPKDVSALILTARQNNIELSVLEKVVKVNQTQHSYLTDKARTRLGSFSGKKIAILGLAFKPDTDDIREAPALRIIESLLNERAQLRLYDPIATLPHDAKYESVAVCLEVEEALKEADAVFLCTEWPIIRGIDWAQMKDVMAHGNVFDGRNILNAHDMQALGYYYQSIGSND</sequence>
<keyword evidence="13" id="KW-1185">Reference proteome</keyword>
<keyword evidence="4 7" id="KW-0560">Oxidoreductase</keyword>
<dbReference type="InterPro" id="IPR014027">
    <property type="entry name" value="UDP-Glc/GDP-Man_DH_C"/>
</dbReference>
<dbReference type="Gene3D" id="1.20.5.100">
    <property type="entry name" value="Cytochrome c1, transmembrane anchor, C-terminal"/>
    <property type="match status" value="1"/>
</dbReference>
<evidence type="ECO:0000256" key="6">
    <source>
        <dbReference type="ARBA" id="ARBA00047473"/>
    </source>
</evidence>
<evidence type="ECO:0000313" key="13">
    <source>
        <dbReference type="Proteomes" id="UP000518605"/>
    </source>
</evidence>
<evidence type="ECO:0000259" key="11">
    <source>
        <dbReference type="SMART" id="SM00984"/>
    </source>
</evidence>
<dbReference type="UniPathway" id="UPA00038">
    <property type="reaction ID" value="UER00491"/>
</dbReference>
<dbReference type="EC" id="1.1.1.22" evidence="3 7"/>
<feature type="domain" description="UDP-glucose/GDP-mannose dehydrogenase C-terminal" evidence="11">
    <location>
        <begin position="313"/>
        <end position="414"/>
    </location>
</feature>
<evidence type="ECO:0000256" key="1">
    <source>
        <dbReference type="ARBA" id="ARBA00004701"/>
    </source>
</evidence>
<evidence type="ECO:0000256" key="10">
    <source>
        <dbReference type="PIRSR" id="PIRSR500134-3"/>
    </source>
</evidence>
<dbReference type="Pfam" id="PF03720">
    <property type="entry name" value="UDPG_MGDP_dh_C"/>
    <property type="match status" value="1"/>
</dbReference>
<dbReference type="Pfam" id="PF00984">
    <property type="entry name" value="UDPG_MGDP_dh"/>
    <property type="match status" value="1"/>
</dbReference>
<dbReference type="SMART" id="SM00984">
    <property type="entry name" value="UDPG_MGDP_dh_C"/>
    <property type="match status" value="1"/>
</dbReference>
<dbReference type="Gene3D" id="3.40.50.720">
    <property type="entry name" value="NAD(P)-binding Rossmann-like Domain"/>
    <property type="match status" value="2"/>
</dbReference>
<feature type="binding site" evidence="10">
    <location>
        <position position="35"/>
    </location>
    <ligand>
        <name>NAD(+)</name>
        <dbReference type="ChEBI" id="CHEBI:57540"/>
    </ligand>
</feature>
<dbReference type="Pfam" id="PF03721">
    <property type="entry name" value="UDPG_MGDP_dh_N"/>
    <property type="match status" value="1"/>
</dbReference>
<feature type="active site" description="Nucleophile" evidence="8">
    <location>
        <position position="260"/>
    </location>
</feature>
<accession>A0A7W5CC38</accession>
<name>A0A7W5CC38_9BACL</name>
<evidence type="ECO:0000313" key="12">
    <source>
        <dbReference type="EMBL" id="MBB3154966.1"/>
    </source>
</evidence>
<comment type="catalytic activity">
    <reaction evidence="6 7">
        <text>UDP-alpha-D-glucose + 2 NAD(+) + H2O = UDP-alpha-D-glucuronate + 2 NADH + 3 H(+)</text>
        <dbReference type="Rhea" id="RHEA:23596"/>
        <dbReference type="ChEBI" id="CHEBI:15377"/>
        <dbReference type="ChEBI" id="CHEBI:15378"/>
        <dbReference type="ChEBI" id="CHEBI:57540"/>
        <dbReference type="ChEBI" id="CHEBI:57945"/>
        <dbReference type="ChEBI" id="CHEBI:58052"/>
        <dbReference type="ChEBI" id="CHEBI:58885"/>
        <dbReference type="EC" id="1.1.1.22"/>
    </reaction>
</comment>
<evidence type="ECO:0000256" key="3">
    <source>
        <dbReference type="ARBA" id="ARBA00012954"/>
    </source>
</evidence>
<feature type="binding site" evidence="10">
    <location>
        <position position="263"/>
    </location>
    <ligand>
        <name>NAD(+)</name>
        <dbReference type="ChEBI" id="CHEBI:57540"/>
    </ligand>
</feature>
<feature type="binding site" evidence="9">
    <location>
        <begin position="249"/>
        <end position="253"/>
    </location>
    <ligand>
        <name>substrate</name>
    </ligand>
</feature>
<dbReference type="GO" id="GO:0006065">
    <property type="term" value="P:UDP-glucuronate biosynthetic process"/>
    <property type="evidence" value="ECO:0007669"/>
    <property type="project" value="UniProtKB-UniPathway"/>
</dbReference>
<dbReference type="GO" id="GO:0003979">
    <property type="term" value="F:UDP-glucose 6-dehydrogenase activity"/>
    <property type="evidence" value="ECO:0007669"/>
    <property type="project" value="UniProtKB-EC"/>
</dbReference>
<dbReference type="SUPFAM" id="SSF51735">
    <property type="entry name" value="NAD(P)-binding Rossmann-fold domains"/>
    <property type="match status" value="1"/>
</dbReference>
<dbReference type="SUPFAM" id="SSF48179">
    <property type="entry name" value="6-phosphogluconate dehydrogenase C-terminal domain-like"/>
    <property type="match status" value="1"/>
</dbReference>
<dbReference type="InterPro" id="IPR028357">
    <property type="entry name" value="UDPglc_DH_bac"/>
</dbReference>
<feature type="binding site" evidence="10">
    <location>
        <position position="86"/>
    </location>
    <ligand>
        <name>NAD(+)</name>
        <dbReference type="ChEBI" id="CHEBI:57540"/>
    </ligand>
</feature>
<comment type="caution">
    <text evidence="12">The sequence shown here is derived from an EMBL/GenBank/DDBJ whole genome shotgun (WGS) entry which is preliminary data.</text>
</comment>
<dbReference type="AlphaFoldDB" id="A0A7W5CC38"/>
<dbReference type="PIRSF" id="PIRSF000124">
    <property type="entry name" value="UDPglc_GDPman_dh"/>
    <property type="match status" value="1"/>
</dbReference>
<dbReference type="InterPro" id="IPR014026">
    <property type="entry name" value="UDP-Glc/GDP-Man_DH_dimer"/>
</dbReference>
<feature type="binding site" evidence="10">
    <location>
        <position position="30"/>
    </location>
    <ligand>
        <name>NAD(+)</name>
        <dbReference type="ChEBI" id="CHEBI:57540"/>
    </ligand>
</feature>
<feature type="binding site" evidence="10">
    <location>
        <position position="155"/>
    </location>
    <ligand>
        <name>NAD(+)</name>
        <dbReference type="ChEBI" id="CHEBI:57540"/>
    </ligand>
</feature>
<evidence type="ECO:0000256" key="4">
    <source>
        <dbReference type="ARBA" id="ARBA00023002"/>
    </source>
</evidence>
<dbReference type="InterPro" id="IPR001732">
    <property type="entry name" value="UDP-Glc/GDP-Man_DH_N"/>
</dbReference>
<evidence type="ECO:0000256" key="7">
    <source>
        <dbReference type="PIRNR" id="PIRNR000124"/>
    </source>
</evidence>
<dbReference type="PIRSF" id="PIRSF500134">
    <property type="entry name" value="UDPglc_DH_bac"/>
    <property type="match status" value="1"/>
</dbReference>
<comment type="pathway">
    <text evidence="1">Nucleotide-sugar biosynthesis; UDP-alpha-D-glucuronate biosynthesis; UDP-alpha-D-glucuronate from UDP-alpha-D-glucose: step 1/1.</text>
</comment>
<feature type="binding site" evidence="9">
    <location>
        <position position="320"/>
    </location>
    <ligand>
        <name>substrate</name>
    </ligand>
</feature>
<dbReference type="EMBL" id="JACHXW010000020">
    <property type="protein sequence ID" value="MBB3154966.1"/>
    <property type="molecule type" value="Genomic_DNA"/>
</dbReference>
<evidence type="ECO:0000256" key="5">
    <source>
        <dbReference type="ARBA" id="ARBA00023027"/>
    </source>
</evidence>
<dbReference type="Proteomes" id="UP000518605">
    <property type="component" value="Unassembled WGS sequence"/>
</dbReference>